<keyword evidence="1" id="KW-0915">Sodium</keyword>
<protein>
    <submittedName>
        <fullName evidence="4">Na+/H+ antiporter 1</fullName>
    </submittedName>
</protein>
<dbReference type="Proteomes" id="UP000199579">
    <property type="component" value="Unassembled WGS sequence"/>
</dbReference>
<dbReference type="InterPro" id="IPR023171">
    <property type="entry name" value="Na/H_antiporter_dom_sf"/>
</dbReference>
<accession>A0A1I4AE30</accession>
<keyword evidence="2" id="KW-0812">Transmembrane</keyword>
<dbReference type="EMBL" id="FOSX01000010">
    <property type="protein sequence ID" value="SFK54692.1"/>
    <property type="molecule type" value="Genomic_DNA"/>
</dbReference>
<dbReference type="GO" id="GO:0016020">
    <property type="term" value="C:membrane"/>
    <property type="evidence" value="ECO:0007669"/>
    <property type="project" value="InterPro"/>
</dbReference>
<keyword evidence="2" id="KW-1133">Transmembrane helix</keyword>
<evidence type="ECO:0000313" key="4">
    <source>
        <dbReference type="EMBL" id="SFK54692.1"/>
    </source>
</evidence>
<dbReference type="RefSeq" id="WP_139231746.1">
    <property type="nucleotide sequence ID" value="NZ_FOKJ01000009.1"/>
</dbReference>
<dbReference type="EMBL" id="FOKJ01000009">
    <property type="protein sequence ID" value="SFA93730.1"/>
    <property type="molecule type" value="Genomic_DNA"/>
</dbReference>
<feature type="transmembrane region" description="Helical" evidence="2">
    <location>
        <begin position="32"/>
        <end position="51"/>
    </location>
</feature>
<sequence length="83" mass="8960">MHDDPQGNADSARLPEESVHWLSKPLARFLRIEAVAAAVLLFFTVAAVGLANSPWAEAFLGAWETPIGLQVGSLDFVRSITGR</sequence>
<dbReference type="GO" id="GO:0006814">
    <property type="term" value="P:sodium ion transport"/>
    <property type="evidence" value="ECO:0007669"/>
    <property type="project" value="UniProtKB-KW"/>
</dbReference>
<dbReference type="Gene3D" id="1.20.1530.10">
    <property type="entry name" value="Na+/H+ antiporter like domain"/>
    <property type="match status" value="1"/>
</dbReference>
<dbReference type="AlphaFoldDB" id="A0A1I4AE30"/>
<keyword evidence="2" id="KW-0472">Membrane</keyword>
<organism evidence="4 6">
    <name type="scientific">Azotobacter beijerinckii</name>
    <dbReference type="NCBI Taxonomy" id="170623"/>
    <lineage>
        <taxon>Bacteria</taxon>
        <taxon>Pseudomonadati</taxon>
        <taxon>Pseudomonadota</taxon>
        <taxon>Gammaproteobacteria</taxon>
        <taxon>Pseudomonadales</taxon>
        <taxon>Pseudomonadaceae</taxon>
        <taxon>Azotobacter</taxon>
    </lineage>
</organism>
<evidence type="ECO:0000256" key="2">
    <source>
        <dbReference type="SAM" id="Phobius"/>
    </source>
</evidence>
<reference evidence="4 6" key="1">
    <citation type="submission" date="2016-10" db="EMBL/GenBank/DDBJ databases">
        <authorList>
            <person name="de Groot N.N."/>
        </authorList>
    </citation>
    <scope>NUCLEOTIDE SEQUENCE [LARGE SCALE GENOMIC DNA]</scope>
    <source>
        <strain evidence="4 6">DSM 381</strain>
    </source>
</reference>
<name>A0A1I4AE30_9GAMM</name>
<evidence type="ECO:0000313" key="3">
    <source>
        <dbReference type="EMBL" id="SFA93730.1"/>
    </source>
</evidence>
<keyword evidence="1" id="KW-0406">Ion transport</keyword>
<evidence type="ECO:0000313" key="6">
    <source>
        <dbReference type="Proteomes" id="UP000199579"/>
    </source>
</evidence>
<keyword evidence="1" id="KW-0739">Sodium transport</keyword>
<evidence type="ECO:0000256" key="1">
    <source>
        <dbReference type="ARBA" id="ARBA00023201"/>
    </source>
</evidence>
<keyword evidence="1" id="KW-0813">Transport</keyword>
<gene>
    <name evidence="3" type="ORF">SAMN04244571_00840</name>
    <name evidence="4" type="ORF">SAMN04244574_00993</name>
</gene>
<reference evidence="3 5" key="2">
    <citation type="submission" date="2016-10" db="EMBL/GenBank/DDBJ databases">
        <authorList>
            <person name="Varghese N."/>
            <person name="Submissions S."/>
        </authorList>
    </citation>
    <scope>NUCLEOTIDE SEQUENCE [LARGE SCALE GENOMIC DNA]</scope>
    <source>
        <strain evidence="3 5">DSM 282</strain>
    </source>
</reference>
<dbReference type="Pfam" id="PF06965">
    <property type="entry name" value="Na_H_antiport_1"/>
    <property type="match status" value="1"/>
</dbReference>
<dbReference type="GO" id="GO:0006885">
    <property type="term" value="P:regulation of pH"/>
    <property type="evidence" value="ECO:0007669"/>
    <property type="project" value="InterPro"/>
</dbReference>
<dbReference type="InterPro" id="IPR004670">
    <property type="entry name" value="NhaA"/>
</dbReference>
<keyword evidence="5" id="KW-1185">Reference proteome</keyword>
<dbReference type="Proteomes" id="UP000198861">
    <property type="component" value="Unassembled WGS sequence"/>
</dbReference>
<evidence type="ECO:0000313" key="5">
    <source>
        <dbReference type="Proteomes" id="UP000198861"/>
    </source>
</evidence>
<proteinExistence type="predicted"/>